<evidence type="ECO:0000256" key="3">
    <source>
        <dbReference type="ARBA" id="ARBA00022833"/>
    </source>
</evidence>
<feature type="compositionally biased region" description="Basic and acidic residues" evidence="4">
    <location>
        <begin position="19"/>
        <end position="32"/>
    </location>
</feature>
<evidence type="ECO:0000256" key="4">
    <source>
        <dbReference type="SAM" id="MobiDB-lite"/>
    </source>
</evidence>
<dbReference type="OrthoDB" id="6767642at2759"/>
<protein>
    <recommendedName>
        <fullName evidence="5">Zinc finger PHD-type domain-containing protein</fullName>
    </recommendedName>
</protein>
<accession>A0A8K0D2T0</accession>
<organism evidence="6 7">
    <name type="scientific">Ignelater luminosus</name>
    <name type="common">Cucubano</name>
    <name type="synonym">Pyrophorus luminosus</name>
    <dbReference type="NCBI Taxonomy" id="2038154"/>
    <lineage>
        <taxon>Eukaryota</taxon>
        <taxon>Metazoa</taxon>
        <taxon>Ecdysozoa</taxon>
        <taxon>Arthropoda</taxon>
        <taxon>Hexapoda</taxon>
        <taxon>Insecta</taxon>
        <taxon>Pterygota</taxon>
        <taxon>Neoptera</taxon>
        <taxon>Endopterygota</taxon>
        <taxon>Coleoptera</taxon>
        <taxon>Polyphaga</taxon>
        <taxon>Elateriformia</taxon>
        <taxon>Elateroidea</taxon>
        <taxon>Elateridae</taxon>
        <taxon>Agrypninae</taxon>
        <taxon>Pyrophorini</taxon>
        <taxon>Ignelater</taxon>
    </lineage>
</organism>
<gene>
    <name evidence="6" type="ORF">ILUMI_09246</name>
</gene>
<reference evidence="6" key="1">
    <citation type="submission" date="2019-08" db="EMBL/GenBank/DDBJ databases">
        <title>The genome of the North American firefly Photinus pyralis.</title>
        <authorList>
            <consortium name="Photinus pyralis genome working group"/>
            <person name="Fallon T.R."/>
            <person name="Sander Lower S.E."/>
            <person name="Weng J.-K."/>
        </authorList>
    </citation>
    <scope>NUCLEOTIDE SEQUENCE</scope>
    <source>
        <strain evidence="6">TRF0915ILg1</strain>
        <tissue evidence="6">Whole body</tissue>
    </source>
</reference>
<dbReference type="EMBL" id="VTPC01004629">
    <property type="protein sequence ID" value="KAF2896929.1"/>
    <property type="molecule type" value="Genomic_DNA"/>
</dbReference>
<evidence type="ECO:0000256" key="1">
    <source>
        <dbReference type="ARBA" id="ARBA00022723"/>
    </source>
</evidence>
<dbReference type="Gene3D" id="3.30.40.10">
    <property type="entry name" value="Zinc/RING finger domain, C3HC4 (zinc finger)"/>
    <property type="match status" value="1"/>
</dbReference>
<keyword evidence="3" id="KW-0862">Zinc</keyword>
<dbReference type="Proteomes" id="UP000801492">
    <property type="component" value="Unassembled WGS sequence"/>
</dbReference>
<dbReference type="SMART" id="SM00249">
    <property type="entry name" value="PHD"/>
    <property type="match status" value="1"/>
</dbReference>
<evidence type="ECO:0000259" key="5">
    <source>
        <dbReference type="SMART" id="SM00249"/>
    </source>
</evidence>
<evidence type="ECO:0000313" key="7">
    <source>
        <dbReference type="Proteomes" id="UP000801492"/>
    </source>
</evidence>
<comment type="caution">
    <text evidence="6">The sequence shown here is derived from an EMBL/GenBank/DDBJ whole genome shotgun (WGS) entry which is preliminary data.</text>
</comment>
<keyword evidence="2" id="KW-0863">Zinc-finger</keyword>
<dbReference type="SUPFAM" id="SSF57903">
    <property type="entry name" value="FYVE/PHD zinc finger"/>
    <property type="match status" value="1"/>
</dbReference>
<sequence>MPETSSARSSEPRQCTPSLRERTPKFDNRTPEPRLNIPQSCQDPSVLCRNGSSKTSFLVAIPSSIRPIPKISGPRKVMTRKTGKAAIITSIKKGNVSASSSSEEDDDKLCLICGEVYSASARGEEWIQCTVCSLWPHDACSGVEENGDTFICNSCVWINLTLFFE</sequence>
<feature type="region of interest" description="Disordered" evidence="4">
    <location>
        <begin position="1"/>
        <end position="43"/>
    </location>
</feature>
<dbReference type="InterPro" id="IPR001965">
    <property type="entry name" value="Znf_PHD"/>
</dbReference>
<feature type="compositionally biased region" description="Polar residues" evidence="4">
    <location>
        <begin position="1"/>
        <end position="17"/>
    </location>
</feature>
<dbReference type="CDD" id="cd15517">
    <property type="entry name" value="PHD_TCF19_like"/>
    <property type="match status" value="1"/>
</dbReference>
<dbReference type="GO" id="GO:0008270">
    <property type="term" value="F:zinc ion binding"/>
    <property type="evidence" value="ECO:0007669"/>
    <property type="project" value="UniProtKB-KW"/>
</dbReference>
<feature type="domain" description="Zinc finger PHD-type" evidence="5">
    <location>
        <begin position="109"/>
        <end position="156"/>
    </location>
</feature>
<evidence type="ECO:0000256" key="2">
    <source>
        <dbReference type="ARBA" id="ARBA00022771"/>
    </source>
</evidence>
<dbReference type="InterPro" id="IPR013083">
    <property type="entry name" value="Znf_RING/FYVE/PHD"/>
</dbReference>
<keyword evidence="7" id="KW-1185">Reference proteome</keyword>
<evidence type="ECO:0000313" key="6">
    <source>
        <dbReference type="EMBL" id="KAF2896929.1"/>
    </source>
</evidence>
<proteinExistence type="predicted"/>
<name>A0A8K0D2T0_IGNLU</name>
<keyword evidence="1" id="KW-0479">Metal-binding</keyword>
<dbReference type="AlphaFoldDB" id="A0A8K0D2T0"/>
<dbReference type="InterPro" id="IPR011011">
    <property type="entry name" value="Znf_FYVE_PHD"/>
</dbReference>